<evidence type="ECO:0000313" key="1">
    <source>
        <dbReference type="EMBL" id="GFD04027.1"/>
    </source>
</evidence>
<name>A0A699T1D7_TANCI</name>
<dbReference type="AlphaFoldDB" id="A0A699T1D7"/>
<reference evidence="1" key="1">
    <citation type="journal article" date="2019" name="Sci. Rep.">
        <title>Draft genome of Tanacetum cinerariifolium, the natural source of mosquito coil.</title>
        <authorList>
            <person name="Yamashiro T."/>
            <person name="Shiraishi A."/>
            <person name="Satake H."/>
            <person name="Nakayama K."/>
        </authorList>
    </citation>
    <scope>NUCLEOTIDE SEQUENCE</scope>
</reference>
<organism evidence="1">
    <name type="scientific">Tanacetum cinerariifolium</name>
    <name type="common">Dalmatian daisy</name>
    <name type="synonym">Chrysanthemum cinerariifolium</name>
    <dbReference type="NCBI Taxonomy" id="118510"/>
    <lineage>
        <taxon>Eukaryota</taxon>
        <taxon>Viridiplantae</taxon>
        <taxon>Streptophyta</taxon>
        <taxon>Embryophyta</taxon>
        <taxon>Tracheophyta</taxon>
        <taxon>Spermatophyta</taxon>
        <taxon>Magnoliopsida</taxon>
        <taxon>eudicotyledons</taxon>
        <taxon>Gunneridae</taxon>
        <taxon>Pentapetalae</taxon>
        <taxon>asterids</taxon>
        <taxon>campanulids</taxon>
        <taxon>Asterales</taxon>
        <taxon>Asteraceae</taxon>
        <taxon>Asteroideae</taxon>
        <taxon>Anthemideae</taxon>
        <taxon>Anthemidinae</taxon>
        <taxon>Tanacetum</taxon>
    </lineage>
</organism>
<feature type="non-terminal residue" evidence="1">
    <location>
        <position position="1"/>
    </location>
</feature>
<sequence>ELGIMKPLSESPCSGSDNSFISDGANRYGACATGWLLESSRSGILLVELEEDPTSPQDTL</sequence>
<comment type="caution">
    <text evidence="1">The sequence shown here is derived from an EMBL/GenBank/DDBJ whole genome shotgun (WGS) entry which is preliminary data.</text>
</comment>
<protein>
    <submittedName>
        <fullName evidence="1">Uncharacterized protein</fullName>
    </submittedName>
</protein>
<gene>
    <name evidence="1" type="ORF">Tci_875996</name>
</gene>
<proteinExistence type="predicted"/>
<accession>A0A699T1D7</accession>
<dbReference type="EMBL" id="BKCJ011208828">
    <property type="protein sequence ID" value="GFD04027.1"/>
    <property type="molecule type" value="Genomic_DNA"/>
</dbReference>